<dbReference type="EMBL" id="CAFBMP010000004">
    <property type="protein sequence ID" value="CAB4898357.1"/>
    <property type="molecule type" value="Genomic_DNA"/>
</dbReference>
<evidence type="ECO:0000313" key="1">
    <source>
        <dbReference type="EMBL" id="CAB4898357.1"/>
    </source>
</evidence>
<accession>A0A6J7FS58</accession>
<sequence length="68" mass="7365">MSTFNVVRLINETPARSSSGPNGAIFLSLIFPIKPLALEVSSQSIEREYQRSSADLVSQISNAEVGKI</sequence>
<organism evidence="1">
    <name type="scientific">freshwater metagenome</name>
    <dbReference type="NCBI Taxonomy" id="449393"/>
    <lineage>
        <taxon>unclassified sequences</taxon>
        <taxon>metagenomes</taxon>
        <taxon>ecological metagenomes</taxon>
    </lineage>
</organism>
<gene>
    <name evidence="1" type="ORF">UFOPK3608_00195</name>
</gene>
<dbReference type="AlphaFoldDB" id="A0A6J7FS58"/>
<name>A0A6J7FS58_9ZZZZ</name>
<reference evidence="1" key="1">
    <citation type="submission" date="2020-05" db="EMBL/GenBank/DDBJ databases">
        <authorList>
            <person name="Chiriac C."/>
            <person name="Salcher M."/>
            <person name="Ghai R."/>
            <person name="Kavagutti S V."/>
        </authorList>
    </citation>
    <scope>NUCLEOTIDE SEQUENCE</scope>
</reference>
<proteinExistence type="predicted"/>
<protein>
    <submittedName>
        <fullName evidence="1">Unannotated protein</fullName>
    </submittedName>
</protein>